<keyword evidence="1" id="KW-0812">Transmembrane</keyword>
<dbReference type="AlphaFoldDB" id="A0A540MLN7"/>
<dbReference type="STRING" id="106549.A0A540MLN7"/>
<evidence type="ECO:0000313" key="2">
    <source>
        <dbReference type="EMBL" id="TQD99674.1"/>
    </source>
</evidence>
<keyword evidence="3" id="KW-1185">Reference proteome</keyword>
<keyword evidence="1" id="KW-0472">Membrane</keyword>
<comment type="caution">
    <text evidence="2">The sequence shown here is derived from an EMBL/GenBank/DDBJ whole genome shotgun (WGS) entry which is preliminary data.</text>
</comment>
<dbReference type="PANTHER" id="PTHR33333">
    <property type="entry name" value="ERYTHROCYTE MEMBRANE PROTEIN 1-LIKE"/>
    <property type="match status" value="1"/>
</dbReference>
<dbReference type="EMBL" id="VIEB01000230">
    <property type="protein sequence ID" value="TQD99674.1"/>
    <property type="molecule type" value="Genomic_DNA"/>
</dbReference>
<evidence type="ECO:0000313" key="3">
    <source>
        <dbReference type="Proteomes" id="UP000315295"/>
    </source>
</evidence>
<gene>
    <name evidence="2" type="ORF">C1H46_014678</name>
</gene>
<organism evidence="2 3">
    <name type="scientific">Malus baccata</name>
    <name type="common">Siberian crab apple</name>
    <name type="synonym">Pyrus baccata</name>
    <dbReference type="NCBI Taxonomy" id="106549"/>
    <lineage>
        <taxon>Eukaryota</taxon>
        <taxon>Viridiplantae</taxon>
        <taxon>Streptophyta</taxon>
        <taxon>Embryophyta</taxon>
        <taxon>Tracheophyta</taxon>
        <taxon>Spermatophyta</taxon>
        <taxon>Magnoliopsida</taxon>
        <taxon>eudicotyledons</taxon>
        <taxon>Gunneridae</taxon>
        <taxon>Pentapetalae</taxon>
        <taxon>rosids</taxon>
        <taxon>fabids</taxon>
        <taxon>Rosales</taxon>
        <taxon>Rosaceae</taxon>
        <taxon>Amygdaloideae</taxon>
        <taxon>Maleae</taxon>
        <taxon>Malus</taxon>
    </lineage>
</organism>
<sequence>SKEGNEKTVAGLAGTVAILALAAYGLYGVFGSGSGQRKTMKAPERGYRIFRGDFEPDPSAYFRDLRK</sequence>
<feature type="transmembrane region" description="Helical" evidence="1">
    <location>
        <begin position="12"/>
        <end position="30"/>
    </location>
</feature>
<proteinExistence type="predicted"/>
<reference evidence="2 3" key="1">
    <citation type="journal article" date="2019" name="G3 (Bethesda)">
        <title>Sequencing of a Wild Apple (Malus baccata) Genome Unravels the Differences Between Cultivated and Wild Apple Species Regarding Disease Resistance and Cold Tolerance.</title>
        <authorList>
            <person name="Chen X."/>
        </authorList>
    </citation>
    <scope>NUCLEOTIDE SEQUENCE [LARGE SCALE GENOMIC DNA]</scope>
    <source>
        <strain evidence="3">cv. Shandingzi</strain>
        <tissue evidence="2">Leaves</tissue>
    </source>
</reference>
<evidence type="ECO:0000256" key="1">
    <source>
        <dbReference type="SAM" id="Phobius"/>
    </source>
</evidence>
<accession>A0A540MLN7</accession>
<dbReference type="InterPro" id="IPR039926">
    <property type="entry name" value="Egg_app_1"/>
</dbReference>
<dbReference type="Proteomes" id="UP000315295">
    <property type="component" value="Unassembled WGS sequence"/>
</dbReference>
<keyword evidence="1" id="KW-1133">Transmembrane helix</keyword>
<feature type="non-terminal residue" evidence="2">
    <location>
        <position position="1"/>
    </location>
</feature>
<dbReference type="PANTHER" id="PTHR33333:SF32">
    <property type="entry name" value="PSAD1"/>
    <property type="match status" value="1"/>
</dbReference>
<name>A0A540MLN7_MALBA</name>
<protein>
    <submittedName>
        <fullName evidence="2">Uncharacterized protein</fullName>
    </submittedName>
</protein>